<dbReference type="PROSITE" id="PS00134">
    <property type="entry name" value="TRYPSIN_HIS"/>
    <property type="match status" value="1"/>
</dbReference>
<dbReference type="AlphaFoldDB" id="A0A8J5N7P1"/>
<dbReference type="PANTHER" id="PTHR24252:SF7">
    <property type="entry name" value="HYALIN"/>
    <property type="match status" value="1"/>
</dbReference>
<comment type="caution">
    <text evidence="3">The sequence shown here is derived from an EMBL/GenBank/DDBJ whole genome shotgun (WGS) entry which is preliminary data.</text>
</comment>
<dbReference type="CDD" id="cd00190">
    <property type="entry name" value="Tryp_SPc"/>
    <property type="match status" value="1"/>
</dbReference>
<dbReference type="Gene3D" id="2.40.10.10">
    <property type="entry name" value="Trypsin-like serine proteases"/>
    <property type="match status" value="1"/>
</dbReference>
<dbReference type="PROSITE" id="PS50240">
    <property type="entry name" value="TRYPSIN_DOM"/>
    <property type="match status" value="1"/>
</dbReference>
<dbReference type="GO" id="GO:0004252">
    <property type="term" value="F:serine-type endopeptidase activity"/>
    <property type="evidence" value="ECO:0007669"/>
    <property type="project" value="InterPro"/>
</dbReference>
<evidence type="ECO:0000313" key="4">
    <source>
        <dbReference type="Proteomes" id="UP000747542"/>
    </source>
</evidence>
<reference evidence="3" key="1">
    <citation type="journal article" date="2021" name="Sci. Adv.">
        <title>The American lobster genome reveals insights on longevity, neural, and immune adaptations.</title>
        <authorList>
            <person name="Polinski J.M."/>
            <person name="Zimin A.V."/>
            <person name="Clark K.F."/>
            <person name="Kohn A.B."/>
            <person name="Sadowski N."/>
            <person name="Timp W."/>
            <person name="Ptitsyn A."/>
            <person name="Khanna P."/>
            <person name="Romanova D.Y."/>
            <person name="Williams P."/>
            <person name="Greenwood S.J."/>
            <person name="Moroz L.L."/>
            <person name="Walt D.R."/>
            <person name="Bodnar A.G."/>
        </authorList>
    </citation>
    <scope>NUCLEOTIDE SEQUENCE</scope>
    <source>
        <strain evidence="3">GMGI-L3</strain>
    </source>
</reference>
<dbReference type="FunFam" id="2.40.10.10:FF:000068">
    <property type="entry name" value="transmembrane protease serine 2"/>
    <property type="match status" value="1"/>
</dbReference>
<accession>A0A8J5N7P1</accession>
<name>A0A8J5N7P1_HOMAM</name>
<protein>
    <submittedName>
        <fullName evidence="3">Plasma kallikrein-like 4</fullName>
    </submittedName>
</protein>
<evidence type="ECO:0000313" key="3">
    <source>
        <dbReference type="EMBL" id="KAG7174594.1"/>
    </source>
</evidence>
<dbReference type="InterPro" id="IPR043504">
    <property type="entry name" value="Peptidase_S1_PA_chymotrypsin"/>
</dbReference>
<dbReference type="InterPro" id="IPR009003">
    <property type="entry name" value="Peptidase_S1_PA"/>
</dbReference>
<dbReference type="InterPro" id="IPR018114">
    <property type="entry name" value="TRYPSIN_HIS"/>
</dbReference>
<proteinExistence type="predicted"/>
<keyword evidence="1" id="KW-1015">Disulfide bond</keyword>
<dbReference type="EMBL" id="JAHLQT010007499">
    <property type="protein sequence ID" value="KAG7174594.1"/>
    <property type="molecule type" value="Genomic_DNA"/>
</dbReference>
<dbReference type="GO" id="GO:0006508">
    <property type="term" value="P:proteolysis"/>
    <property type="evidence" value="ECO:0007669"/>
    <property type="project" value="InterPro"/>
</dbReference>
<dbReference type="InterPro" id="IPR001314">
    <property type="entry name" value="Peptidase_S1A"/>
</dbReference>
<sequence length="223" mass="24509">CGINSVQARILGGHITGVREWPWQVALIHAPSGKVFCGASLLNKRFLLTAAHCAAVVPLHELIIWLGGYDLSLPAEDGRVVHRASHIIIHKDFNPFTMANDVALIRVTEPVNMTYSVRPVCLPDVSEWDVSFVAGEAGLDGTVTGWGLTEEQGEQSKVNLPFLSVDDCKQRYKGINPVSLKMLCTLHNSEDGISRDSCKVSLWMVKMLRGNVLNRTPTQHITS</sequence>
<keyword evidence="4" id="KW-1185">Reference proteome</keyword>
<dbReference type="InterPro" id="IPR001254">
    <property type="entry name" value="Trypsin_dom"/>
</dbReference>
<dbReference type="PRINTS" id="PR00722">
    <property type="entry name" value="CHYMOTRYPSIN"/>
</dbReference>
<dbReference type="Proteomes" id="UP000747542">
    <property type="component" value="Unassembled WGS sequence"/>
</dbReference>
<dbReference type="SMART" id="SM00020">
    <property type="entry name" value="Tryp_SPc"/>
    <property type="match status" value="1"/>
</dbReference>
<gene>
    <name evidence="3" type="primary">KLKB1-L4</name>
    <name evidence="3" type="ORF">Hamer_G015718</name>
</gene>
<organism evidence="3 4">
    <name type="scientific">Homarus americanus</name>
    <name type="common">American lobster</name>
    <dbReference type="NCBI Taxonomy" id="6706"/>
    <lineage>
        <taxon>Eukaryota</taxon>
        <taxon>Metazoa</taxon>
        <taxon>Ecdysozoa</taxon>
        <taxon>Arthropoda</taxon>
        <taxon>Crustacea</taxon>
        <taxon>Multicrustacea</taxon>
        <taxon>Malacostraca</taxon>
        <taxon>Eumalacostraca</taxon>
        <taxon>Eucarida</taxon>
        <taxon>Decapoda</taxon>
        <taxon>Pleocyemata</taxon>
        <taxon>Astacidea</taxon>
        <taxon>Nephropoidea</taxon>
        <taxon>Nephropidae</taxon>
        <taxon>Homarus</taxon>
    </lineage>
</organism>
<feature type="non-terminal residue" evidence="3">
    <location>
        <position position="1"/>
    </location>
</feature>
<dbReference type="SUPFAM" id="SSF50494">
    <property type="entry name" value="Trypsin-like serine proteases"/>
    <property type="match status" value="1"/>
</dbReference>
<dbReference type="PANTHER" id="PTHR24252">
    <property type="entry name" value="ACROSIN-RELATED"/>
    <property type="match status" value="1"/>
</dbReference>
<evidence type="ECO:0000256" key="1">
    <source>
        <dbReference type="ARBA" id="ARBA00023157"/>
    </source>
</evidence>
<evidence type="ECO:0000259" key="2">
    <source>
        <dbReference type="PROSITE" id="PS50240"/>
    </source>
</evidence>
<dbReference type="Pfam" id="PF00089">
    <property type="entry name" value="Trypsin"/>
    <property type="match status" value="1"/>
</dbReference>
<feature type="non-terminal residue" evidence="3">
    <location>
        <position position="223"/>
    </location>
</feature>
<feature type="domain" description="Peptidase S1" evidence="2">
    <location>
        <begin position="10"/>
        <end position="199"/>
    </location>
</feature>